<protein>
    <submittedName>
        <fullName evidence="4">Response regulator</fullName>
    </submittedName>
</protein>
<evidence type="ECO:0000256" key="2">
    <source>
        <dbReference type="PROSITE-ProRule" id="PRU00169"/>
    </source>
</evidence>
<dbReference type="Gene3D" id="3.40.50.2300">
    <property type="match status" value="1"/>
</dbReference>
<reference evidence="4" key="1">
    <citation type="submission" date="2022-05" db="EMBL/GenBank/DDBJ databases">
        <authorList>
            <person name="Pankratov T."/>
        </authorList>
    </citation>
    <scope>NUCLEOTIDE SEQUENCE</scope>
    <source>
        <strain evidence="4">BP6-180914</strain>
    </source>
</reference>
<sequence>MAWVITDALTEGGFSVVQASSGEEAIALLDKDGATYKAIVTDINISDKITGWDVAKHAREVNDKMPVVYMTGASAHDWASKGVPNSVLMPKPFAVAQVITAISQLINAAAIAL</sequence>
<dbReference type="PANTHER" id="PTHR44591:SF21">
    <property type="entry name" value="TWO-COMPONENT RESPONSE REGULATOR"/>
    <property type="match status" value="1"/>
</dbReference>
<feature type="domain" description="Response regulatory" evidence="3">
    <location>
        <begin position="1"/>
        <end position="106"/>
    </location>
</feature>
<dbReference type="GO" id="GO:0000160">
    <property type="term" value="P:phosphorelay signal transduction system"/>
    <property type="evidence" value="ECO:0007669"/>
    <property type="project" value="InterPro"/>
</dbReference>
<evidence type="ECO:0000313" key="4">
    <source>
        <dbReference type="EMBL" id="MCW6513033.1"/>
    </source>
</evidence>
<dbReference type="Pfam" id="PF00072">
    <property type="entry name" value="Response_reg"/>
    <property type="match status" value="1"/>
</dbReference>
<dbReference type="EMBL" id="JAMOIM010000085">
    <property type="protein sequence ID" value="MCW6513033.1"/>
    <property type="molecule type" value="Genomic_DNA"/>
</dbReference>
<dbReference type="PANTHER" id="PTHR44591">
    <property type="entry name" value="STRESS RESPONSE REGULATOR PROTEIN 1"/>
    <property type="match status" value="1"/>
</dbReference>
<feature type="modified residue" description="4-aspartylphosphate" evidence="2">
    <location>
        <position position="42"/>
    </location>
</feature>
<keyword evidence="1 2" id="KW-0597">Phosphoprotein</keyword>
<evidence type="ECO:0000313" key="5">
    <source>
        <dbReference type="Proteomes" id="UP001165667"/>
    </source>
</evidence>
<gene>
    <name evidence="4" type="ORF">M8523_34820</name>
</gene>
<accession>A0AA41Z4Y1</accession>
<dbReference type="InterPro" id="IPR011006">
    <property type="entry name" value="CheY-like_superfamily"/>
</dbReference>
<dbReference type="InterPro" id="IPR050595">
    <property type="entry name" value="Bact_response_regulator"/>
</dbReference>
<comment type="caution">
    <text evidence="4">The sequence shown here is derived from an EMBL/GenBank/DDBJ whole genome shotgun (WGS) entry which is preliminary data.</text>
</comment>
<dbReference type="Proteomes" id="UP001165667">
    <property type="component" value="Unassembled WGS sequence"/>
</dbReference>
<name>A0AA41Z4Y1_9HYPH</name>
<dbReference type="SUPFAM" id="SSF52172">
    <property type="entry name" value="CheY-like"/>
    <property type="match status" value="1"/>
</dbReference>
<evidence type="ECO:0000256" key="1">
    <source>
        <dbReference type="ARBA" id="ARBA00022553"/>
    </source>
</evidence>
<dbReference type="InterPro" id="IPR001789">
    <property type="entry name" value="Sig_transdc_resp-reg_receiver"/>
</dbReference>
<keyword evidence="5" id="KW-1185">Reference proteome</keyword>
<dbReference type="AlphaFoldDB" id="A0AA41Z4Y1"/>
<proteinExistence type="predicted"/>
<organism evidence="4 5">
    <name type="scientific">Lichenifustis flavocetrariae</name>
    <dbReference type="NCBI Taxonomy" id="2949735"/>
    <lineage>
        <taxon>Bacteria</taxon>
        <taxon>Pseudomonadati</taxon>
        <taxon>Pseudomonadota</taxon>
        <taxon>Alphaproteobacteria</taxon>
        <taxon>Hyphomicrobiales</taxon>
        <taxon>Lichenihabitantaceae</taxon>
        <taxon>Lichenifustis</taxon>
    </lineage>
</organism>
<evidence type="ECO:0000259" key="3">
    <source>
        <dbReference type="PROSITE" id="PS50110"/>
    </source>
</evidence>
<dbReference type="PROSITE" id="PS50110">
    <property type="entry name" value="RESPONSE_REGULATORY"/>
    <property type="match status" value="1"/>
</dbReference>